<evidence type="ECO:0000256" key="1">
    <source>
        <dbReference type="ARBA" id="ARBA00022448"/>
    </source>
</evidence>
<reference evidence="21" key="1">
    <citation type="submission" date="2020-05" db="UniProtKB">
        <authorList>
            <consortium name="EnsemblMetazoa"/>
        </authorList>
    </citation>
    <scope>IDENTIFICATION</scope>
    <source>
        <strain evidence="21">BB02</strain>
    </source>
</reference>
<dbReference type="GO" id="GO:0005230">
    <property type="term" value="F:extracellular ligand-gated monoatomic ion channel activity"/>
    <property type="evidence" value="ECO:0007669"/>
    <property type="project" value="InterPro"/>
</dbReference>
<keyword evidence="4" id="KW-0732">Signal</keyword>
<evidence type="ECO:0000256" key="4">
    <source>
        <dbReference type="ARBA" id="ARBA00022729"/>
    </source>
</evidence>
<dbReference type="InterPro" id="IPR038050">
    <property type="entry name" value="Neuro_actylchol_rec"/>
</dbReference>
<evidence type="ECO:0000256" key="13">
    <source>
        <dbReference type="ARBA" id="ARBA00023214"/>
    </source>
</evidence>
<dbReference type="InterPro" id="IPR036719">
    <property type="entry name" value="Neuro-gated_channel_TM_sf"/>
</dbReference>
<keyword evidence="8 18" id="KW-0472">Membrane</keyword>
<dbReference type="InterPro" id="IPR006202">
    <property type="entry name" value="Neur_chan_lig-bd"/>
</dbReference>
<dbReference type="GO" id="GO:0045211">
    <property type="term" value="C:postsynaptic membrane"/>
    <property type="evidence" value="ECO:0007669"/>
    <property type="project" value="UniProtKB-SubCell"/>
</dbReference>
<dbReference type="InterPro" id="IPR001390">
    <property type="entry name" value="GABAAa_rcpt"/>
</dbReference>
<dbReference type="AlphaFoldDB" id="A0A2C9K0P1"/>
<dbReference type="PANTHER" id="PTHR18945">
    <property type="entry name" value="NEUROTRANSMITTER GATED ION CHANNEL"/>
    <property type="match status" value="1"/>
</dbReference>
<dbReference type="Pfam" id="PF02932">
    <property type="entry name" value="Neur_chan_memb"/>
    <property type="match status" value="1"/>
</dbReference>
<keyword evidence="7 18" id="KW-0406">Ion transport</keyword>
<evidence type="ECO:0000256" key="7">
    <source>
        <dbReference type="ARBA" id="ARBA00023065"/>
    </source>
</evidence>
<gene>
    <name evidence="21" type="primary">106075437</name>
</gene>
<comment type="subcellular location">
    <subcellularLocation>
        <location evidence="17">Postsynaptic cell membrane</location>
        <topology evidence="17">Multi-pass membrane protein</topology>
    </subcellularLocation>
</comment>
<keyword evidence="1 18" id="KW-0813">Transport</keyword>
<dbReference type="EnsemblMetazoa" id="BGLB011145-RB">
    <property type="protein sequence ID" value="BGLB011145-PB"/>
    <property type="gene ID" value="BGLB011145"/>
</dbReference>
<evidence type="ECO:0000256" key="15">
    <source>
        <dbReference type="ARBA" id="ARBA00023286"/>
    </source>
</evidence>
<dbReference type="PROSITE" id="PS00236">
    <property type="entry name" value="NEUROTR_ION_CHANNEL"/>
    <property type="match status" value="1"/>
</dbReference>
<dbReference type="Proteomes" id="UP000076420">
    <property type="component" value="Unassembled WGS sequence"/>
</dbReference>
<dbReference type="NCBIfam" id="TIGR00860">
    <property type="entry name" value="LIC"/>
    <property type="match status" value="1"/>
</dbReference>
<dbReference type="CDD" id="cd19049">
    <property type="entry name" value="LGIC_TM_anion"/>
    <property type="match status" value="1"/>
</dbReference>
<feature type="transmembrane region" description="Helical" evidence="18">
    <location>
        <begin position="464"/>
        <end position="484"/>
    </location>
</feature>
<protein>
    <recommendedName>
        <fullName evidence="23">Neurotransmitter-gated ion-channel ligand-binding domain-containing protein</fullName>
    </recommendedName>
</protein>
<dbReference type="GO" id="GO:0004890">
    <property type="term" value="F:GABA-A receptor activity"/>
    <property type="evidence" value="ECO:0007669"/>
    <property type="project" value="InterPro"/>
</dbReference>
<feature type="domain" description="Neurotransmitter-gated ion-channel transmembrane" evidence="20">
    <location>
        <begin position="286"/>
        <end position="368"/>
    </location>
</feature>
<dbReference type="InterPro" id="IPR036734">
    <property type="entry name" value="Neur_chan_lig-bd_sf"/>
</dbReference>
<dbReference type="Pfam" id="PF02931">
    <property type="entry name" value="Neur_chan_LBD"/>
    <property type="match status" value="1"/>
</dbReference>
<dbReference type="SUPFAM" id="SSF90112">
    <property type="entry name" value="Neurotransmitter-gated ion-channel transmembrane pore"/>
    <property type="match status" value="1"/>
</dbReference>
<accession>A0A2C9K0P1</accession>
<feature type="domain" description="Neurotransmitter-gated ion-channel ligand-binding" evidence="19">
    <location>
        <begin position="74"/>
        <end position="256"/>
    </location>
</feature>
<dbReference type="GO" id="GO:0005254">
    <property type="term" value="F:chloride channel activity"/>
    <property type="evidence" value="ECO:0007669"/>
    <property type="project" value="UniProtKB-KW"/>
</dbReference>
<keyword evidence="3 18" id="KW-0812">Transmembrane</keyword>
<dbReference type="GO" id="GO:0034707">
    <property type="term" value="C:chloride channel complex"/>
    <property type="evidence" value="ECO:0007669"/>
    <property type="project" value="UniProtKB-KW"/>
</dbReference>
<keyword evidence="14" id="KW-0628">Postsynaptic cell membrane</keyword>
<evidence type="ECO:0000259" key="19">
    <source>
        <dbReference type="Pfam" id="PF02931"/>
    </source>
</evidence>
<keyword evidence="9" id="KW-1015">Disulfide bond</keyword>
<evidence type="ECO:0000256" key="2">
    <source>
        <dbReference type="ARBA" id="ARBA00022475"/>
    </source>
</evidence>
<dbReference type="PRINTS" id="PR00253">
    <property type="entry name" value="GABAARECEPTR"/>
</dbReference>
<evidence type="ECO:0000259" key="20">
    <source>
        <dbReference type="Pfam" id="PF02932"/>
    </source>
</evidence>
<evidence type="ECO:0000256" key="17">
    <source>
        <dbReference type="ARBA" id="ARBA00034104"/>
    </source>
</evidence>
<comment type="similarity">
    <text evidence="18">Belongs to the ligand-gated ion channel (TC 1.A.9) family.</text>
</comment>
<dbReference type="InterPro" id="IPR018000">
    <property type="entry name" value="Neurotransmitter_ion_chnl_CS"/>
</dbReference>
<dbReference type="RefSeq" id="XP_013091826.2">
    <property type="nucleotide sequence ID" value="XM_013236372.2"/>
</dbReference>
<organism evidence="21 22">
    <name type="scientific">Biomphalaria glabrata</name>
    <name type="common">Bloodfluke planorb</name>
    <name type="synonym">Freshwater snail</name>
    <dbReference type="NCBI Taxonomy" id="6526"/>
    <lineage>
        <taxon>Eukaryota</taxon>
        <taxon>Metazoa</taxon>
        <taxon>Spiralia</taxon>
        <taxon>Lophotrochozoa</taxon>
        <taxon>Mollusca</taxon>
        <taxon>Gastropoda</taxon>
        <taxon>Heterobranchia</taxon>
        <taxon>Euthyneura</taxon>
        <taxon>Panpulmonata</taxon>
        <taxon>Hygrophila</taxon>
        <taxon>Lymnaeoidea</taxon>
        <taxon>Planorbidae</taxon>
        <taxon>Biomphalaria</taxon>
    </lineage>
</organism>
<evidence type="ECO:0000256" key="16">
    <source>
        <dbReference type="ARBA" id="ARBA00023303"/>
    </source>
</evidence>
<evidence type="ECO:0000256" key="12">
    <source>
        <dbReference type="ARBA" id="ARBA00023180"/>
    </source>
</evidence>
<evidence type="ECO:0000256" key="5">
    <source>
        <dbReference type="ARBA" id="ARBA00022989"/>
    </source>
</evidence>
<keyword evidence="10" id="KW-0675">Receptor</keyword>
<feature type="transmembrane region" description="Helical" evidence="18">
    <location>
        <begin position="309"/>
        <end position="327"/>
    </location>
</feature>
<evidence type="ECO:0000256" key="10">
    <source>
        <dbReference type="ARBA" id="ARBA00023170"/>
    </source>
</evidence>
<dbReference type="PRINTS" id="PR01079">
    <property type="entry name" value="GABAARALPHA"/>
</dbReference>
<keyword evidence="15" id="KW-1071">Ligand-gated ion channel</keyword>
<keyword evidence="13" id="KW-0868">Chloride</keyword>
<name>A0A2C9K0P1_BIOGL</name>
<keyword evidence="11" id="KW-0869">Chloride channel</keyword>
<keyword evidence="6" id="KW-0770">Synapse</keyword>
<dbReference type="FunFam" id="2.70.170.10:FF:000003">
    <property type="entry name" value="Putative gamma-aminobutyric acid receptor subunit gamma-2"/>
    <property type="match status" value="1"/>
</dbReference>
<evidence type="ECO:0000256" key="11">
    <source>
        <dbReference type="ARBA" id="ARBA00023173"/>
    </source>
</evidence>
<keyword evidence="2" id="KW-1003">Cell membrane</keyword>
<sequence>MDLISHQNIHLNTAINWSLFFSHLYDVVFLKKFSVPQKDLPMRKYILICSLTLQLSTTLAQIMSDGKTAVNISNVLDTLLEGYDKRLRPGFGGEAVVVNADLSLRSMGPISELDMIYTLDCYFRQRWMDRRLAMNVSLENLTLGIKILERIWHPDTVFYNGQKSYLHAITSHNRFLRIGANGTVLFSQRLTIQATCRMHLENFPMDIQHCPLMFGSFAYSIEDVEYNWRYGQSKSIELAPDLRLSQFDLVGFPLTNYTRLVKGDLHSVLCVTFKLSRHAGYFLINLYLPCCLLVVLSWVSFWINREATADRIALGSLTVLTMTILGIENKSQLPKVSYITALDVYVALCFVFAIATTIEFAVVHYFTKYGTGEPLMLSSDEDSSEDEISEENTSLDSLTLQNGKFKVQDYPWPPNAVNVKVGVLAKLCHCLTRTKTKGVVPKAYKGKVSVFSNSVSQVDRASRVLFPLTFTISNVVYCIAYYLWAFSE</sequence>
<evidence type="ECO:0000313" key="22">
    <source>
        <dbReference type="Proteomes" id="UP000076420"/>
    </source>
</evidence>
<dbReference type="VEuPathDB" id="VectorBase:BGLAX_028412"/>
<dbReference type="Gene3D" id="2.70.170.10">
    <property type="entry name" value="Neurotransmitter-gated ion-channel ligand-binding domain"/>
    <property type="match status" value="1"/>
</dbReference>
<keyword evidence="12" id="KW-0325">Glycoprotein</keyword>
<proteinExistence type="inferred from homology"/>
<dbReference type="VEuPathDB" id="VectorBase:BGLB011145"/>
<evidence type="ECO:0000313" key="21">
    <source>
        <dbReference type="EnsemblMetazoa" id="BGLB011145-PB"/>
    </source>
</evidence>
<feature type="transmembrane region" description="Helical" evidence="18">
    <location>
        <begin position="339"/>
        <end position="366"/>
    </location>
</feature>
<evidence type="ECO:0008006" key="23">
    <source>
        <dbReference type="Google" id="ProtNLM"/>
    </source>
</evidence>
<dbReference type="Gene3D" id="1.20.58.390">
    <property type="entry name" value="Neurotransmitter-gated ion-channel transmembrane domain"/>
    <property type="match status" value="1"/>
</dbReference>
<evidence type="ECO:0000256" key="6">
    <source>
        <dbReference type="ARBA" id="ARBA00023018"/>
    </source>
</evidence>
<dbReference type="STRING" id="6526.A0A2C9K0P1"/>
<keyword evidence="5 18" id="KW-1133">Transmembrane helix</keyword>
<dbReference type="PRINTS" id="PR00252">
    <property type="entry name" value="NRIONCHANNEL"/>
</dbReference>
<evidence type="ECO:0000256" key="8">
    <source>
        <dbReference type="ARBA" id="ARBA00023136"/>
    </source>
</evidence>
<dbReference type="KEGG" id="bgt:106075437"/>
<evidence type="ECO:0000256" key="3">
    <source>
        <dbReference type="ARBA" id="ARBA00022692"/>
    </source>
</evidence>
<dbReference type="InterPro" id="IPR006201">
    <property type="entry name" value="Neur_channel"/>
</dbReference>
<dbReference type="CDD" id="cd19007">
    <property type="entry name" value="LGIC_ECD_GABAR_GRD-like"/>
    <property type="match status" value="1"/>
</dbReference>
<evidence type="ECO:0000256" key="9">
    <source>
        <dbReference type="ARBA" id="ARBA00023157"/>
    </source>
</evidence>
<feature type="transmembrane region" description="Helical" evidence="18">
    <location>
        <begin position="282"/>
        <end position="303"/>
    </location>
</feature>
<dbReference type="InterPro" id="IPR006028">
    <property type="entry name" value="GABAA/Glycine_rcpt"/>
</dbReference>
<dbReference type="SUPFAM" id="SSF63712">
    <property type="entry name" value="Nicotinic receptor ligand binding domain-like"/>
    <property type="match status" value="1"/>
</dbReference>
<evidence type="ECO:0000256" key="14">
    <source>
        <dbReference type="ARBA" id="ARBA00023257"/>
    </source>
</evidence>
<dbReference type="OrthoDB" id="203862at2759"/>
<dbReference type="InterPro" id="IPR006029">
    <property type="entry name" value="Neurotrans-gated_channel_TM"/>
</dbReference>
<keyword evidence="16 18" id="KW-0407">Ion channel</keyword>
<evidence type="ECO:0000256" key="18">
    <source>
        <dbReference type="RuleBase" id="RU000687"/>
    </source>
</evidence>